<dbReference type="InterPro" id="IPR037284">
    <property type="entry name" value="SUF_FeS_clus_asmbl_SufBD_sf"/>
</dbReference>
<dbReference type="SUPFAM" id="SSF101960">
    <property type="entry name" value="Stabilizer of iron transporter SufD"/>
    <property type="match status" value="1"/>
</dbReference>
<feature type="domain" description="SUF system FeS cluster assembly SufBD core" evidence="1">
    <location>
        <begin position="168"/>
        <end position="395"/>
    </location>
</feature>
<evidence type="ECO:0000313" key="2">
    <source>
        <dbReference type="EMBL" id="TDT77690.1"/>
    </source>
</evidence>
<dbReference type="RefSeq" id="WP_134013321.1">
    <property type="nucleotide sequence ID" value="NZ_SOBH01000001.1"/>
</dbReference>
<comment type="caution">
    <text evidence="2">The sequence shown here is derived from an EMBL/GenBank/DDBJ whole genome shotgun (WGS) entry which is preliminary data.</text>
</comment>
<dbReference type="InterPro" id="IPR055346">
    <property type="entry name" value="Fe-S_cluster_assembly_SufBD"/>
</dbReference>
<evidence type="ECO:0000313" key="3">
    <source>
        <dbReference type="Proteomes" id="UP000294563"/>
    </source>
</evidence>
<organism evidence="2 3">
    <name type="scientific">Litoreibacter halocynthiae</name>
    <dbReference type="NCBI Taxonomy" id="1242689"/>
    <lineage>
        <taxon>Bacteria</taxon>
        <taxon>Pseudomonadati</taxon>
        <taxon>Pseudomonadota</taxon>
        <taxon>Alphaproteobacteria</taxon>
        <taxon>Rhodobacterales</taxon>
        <taxon>Roseobacteraceae</taxon>
        <taxon>Litoreibacter</taxon>
    </lineage>
</organism>
<keyword evidence="3" id="KW-1185">Reference proteome</keyword>
<gene>
    <name evidence="2" type="ORF">BDE40_0986</name>
</gene>
<dbReference type="AlphaFoldDB" id="A0A4R7LTU3"/>
<accession>A0A4R7LTU3</accession>
<dbReference type="Proteomes" id="UP000294563">
    <property type="component" value="Unassembled WGS sequence"/>
</dbReference>
<dbReference type="GO" id="GO:0016226">
    <property type="term" value="P:iron-sulfur cluster assembly"/>
    <property type="evidence" value="ECO:0007669"/>
    <property type="project" value="InterPro"/>
</dbReference>
<protein>
    <submittedName>
        <fullName evidence="2">Fe-S cluster assembly protein SufD</fullName>
    </submittedName>
</protein>
<reference evidence="2 3" key="1">
    <citation type="submission" date="2019-03" db="EMBL/GenBank/DDBJ databases">
        <title>Genomic Encyclopedia of Archaeal and Bacterial Type Strains, Phase II (KMG-II): from individual species to whole genera.</title>
        <authorList>
            <person name="Goeker M."/>
        </authorList>
    </citation>
    <scope>NUCLEOTIDE SEQUENCE [LARGE SCALE GENOMIC DNA]</scope>
    <source>
        <strain evidence="2 3">DSM 29467</strain>
    </source>
</reference>
<dbReference type="PANTHER" id="PTHR43575">
    <property type="entry name" value="PROTEIN ABCI7, CHLOROPLASTIC"/>
    <property type="match status" value="1"/>
</dbReference>
<evidence type="ECO:0000259" key="1">
    <source>
        <dbReference type="Pfam" id="PF01458"/>
    </source>
</evidence>
<dbReference type="OrthoDB" id="9768262at2"/>
<dbReference type="Pfam" id="PF01458">
    <property type="entry name" value="SUFBD_core"/>
    <property type="match status" value="1"/>
</dbReference>
<dbReference type="PANTHER" id="PTHR43575:SF1">
    <property type="entry name" value="PROTEIN ABCI7, CHLOROPLASTIC"/>
    <property type="match status" value="1"/>
</dbReference>
<proteinExistence type="predicted"/>
<dbReference type="EMBL" id="SOBH01000001">
    <property type="protein sequence ID" value="TDT77690.1"/>
    <property type="molecule type" value="Genomic_DNA"/>
</dbReference>
<sequence length="425" mass="45851">MTVASKIAADPRLDGLTVPAGGWPTTARSSALMRLQTMGLPVKRDEYWRYTDPSALVCEAPLPCDPLQTSTPIFGTIDKTRLVFVDGVFDAEQSDNPDLAGVEITRLSEVNDLDLHWAQGLYGKLEEAGQSPVARPLAALNTAQATEGMLVRVTGKPKKPLHISYRQSSKTSEAILHHVIKVEAGAELTLLETGTPGARSNVVLEVDIADGGTLHHIRPQGRAHGRHVATHLFARVATEATLKSFTMSLNGQLTRNEIVTEIVGDDAAVHVGGACVGDGDAFHHDDTVFITHDAVNCESRQVFKKVLRNGATGVFQGKILVKAGAQKTDGYQISQALLLDGDSQFLAKPELEIYADDVACSHGSTSGAIDEDAMFYLRSRGVPEKEAQNLLVIAFLGEALDEIENEDLAADLQSRLEAWFSRHST</sequence>
<name>A0A4R7LTU3_9RHOB</name>
<dbReference type="InterPro" id="IPR000825">
    <property type="entry name" value="SUF_FeS_clus_asmbl_SufBD_core"/>
</dbReference>